<proteinExistence type="predicted"/>
<accession>A0A1W1ZYP1</accession>
<dbReference type="AlphaFoldDB" id="A0A1W1ZYP1"/>
<name>A0A1W1ZYP1_9SPHI</name>
<dbReference type="OrthoDB" id="1036397at2"/>
<organism evidence="1 2">
    <name type="scientific">Pedobacter africanus</name>
    <dbReference type="NCBI Taxonomy" id="151894"/>
    <lineage>
        <taxon>Bacteria</taxon>
        <taxon>Pseudomonadati</taxon>
        <taxon>Bacteroidota</taxon>
        <taxon>Sphingobacteriia</taxon>
        <taxon>Sphingobacteriales</taxon>
        <taxon>Sphingobacteriaceae</taxon>
        <taxon>Pedobacter</taxon>
    </lineage>
</organism>
<gene>
    <name evidence="1" type="ORF">SAMN04488524_1081</name>
</gene>
<dbReference type="STRING" id="151894.SAMN04488524_1081"/>
<dbReference type="RefSeq" id="WP_084237354.1">
    <property type="nucleotide sequence ID" value="NZ_FWXT01000001.1"/>
</dbReference>
<evidence type="ECO:0000313" key="1">
    <source>
        <dbReference type="EMBL" id="SMC53503.1"/>
    </source>
</evidence>
<evidence type="ECO:0000313" key="2">
    <source>
        <dbReference type="Proteomes" id="UP000192756"/>
    </source>
</evidence>
<dbReference type="Proteomes" id="UP000192756">
    <property type="component" value="Unassembled WGS sequence"/>
</dbReference>
<evidence type="ECO:0008006" key="3">
    <source>
        <dbReference type="Google" id="ProtNLM"/>
    </source>
</evidence>
<reference evidence="2" key="1">
    <citation type="submission" date="2017-04" db="EMBL/GenBank/DDBJ databases">
        <authorList>
            <person name="Varghese N."/>
            <person name="Submissions S."/>
        </authorList>
    </citation>
    <scope>NUCLEOTIDE SEQUENCE [LARGE SCALE GENOMIC DNA]</scope>
    <source>
        <strain evidence="2">DSM 12126</strain>
    </source>
</reference>
<protein>
    <recommendedName>
        <fullName evidence="3">Copper chaperone CopZ</fullName>
    </recommendedName>
</protein>
<dbReference type="EMBL" id="FWXT01000001">
    <property type="protein sequence ID" value="SMC53503.1"/>
    <property type="molecule type" value="Genomic_DNA"/>
</dbReference>
<keyword evidence="2" id="KW-1185">Reference proteome</keyword>
<sequence>MDIIIEHILLFKTDIRTEGDKRYIAKVMAENQIEQWTVDLQDIDCVLRIVSPTLKLQDVITLVKDNGYQCEELT</sequence>